<accession>A0A1Q9DIU6</accession>
<evidence type="ECO:0000313" key="4">
    <source>
        <dbReference type="EMBL" id="OLP95076.1"/>
    </source>
</evidence>
<gene>
    <name evidence="4" type="primary">lon2</name>
    <name evidence="4" type="ORF">AK812_SmicGene22825</name>
</gene>
<feature type="region of interest" description="Disordered" evidence="2">
    <location>
        <begin position="831"/>
        <end position="851"/>
    </location>
</feature>
<name>A0A1Q9DIU6_SYMMI</name>
<dbReference type="Gene3D" id="1.20.5.5270">
    <property type="match status" value="1"/>
</dbReference>
<feature type="compositionally biased region" description="Basic and acidic residues" evidence="2">
    <location>
        <begin position="869"/>
        <end position="878"/>
    </location>
</feature>
<keyword evidence="4" id="KW-0378">Hydrolase</keyword>
<feature type="domain" description="Reverse transcriptase" evidence="3">
    <location>
        <begin position="454"/>
        <end position="726"/>
    </location>
</feature>
<sequence length="2987" mass="333020">MECPIAYTVYTSRQEAGLPEDAMRIAKKELRRLKSLQAHHPEYTSTHSLGPSEGSFDLADARRMLDEDHRGLEKAAGVKKVKVRILEFLAVQKMRDQSLKAAAMGKRLRCKQKSKIAVPSDDEDADHMEERRRADKTTGITMDGIRALLQQQTQDLRESQDLKRRLIALAQQIRFAAVQAHSMENGKHLRASLGKSRQERLLSNHIAKTKRLILTVKPGESGKVEADYSASNIWYQNNLVASASRPKPNALVDQGHAPRSWIDLVLLSKLLHVDTSELREQWADLIGRTAEGSSPFLVQSLIPECEPQAKRSRSEQDWKRAHKARREAQDAWRKKKLEKAAACNWAEYRSTKQQGGSEWAVGFVEEAEIQNKSPLRWTVDHFRTLFQQTEPREVPAWTKEVDSGSHFTVEELEAAVQRGKGSKAVGEDLVSFELLKELAKDKPTAQALLAWMERLRCGEPLPDQWLRTIVTLLPKKDQVKSPADLRPISLGSAASKLFGTMLLFRTRQHIGPIGPAQCAHGGRQTADYVHAALRSFSLDTEWKLGMSWCRIDIRKAFDTVGRDKALRLLRDRLPPSMYSEYRCWERLFHEGTAVLRTPWGEATVPQSRGIRQGSVESPFLFAVAIEQALYNALSSKDWPSFMPAIPDLPLSELLYMDDTLLWAASKQDMQKKYCILRDELAKWGLKVNAEKTQYYHSPFSTSPGPIALDGQVIECSSSMGVFGIQMSVPIKPSTLMDAGIAKGTAKFWANKQVFLARAPLKQKLKLFNSVVTGSALWYCCSIPPTAQAMGVVLLLAPEAPCKPCVHNMFGCVFAAALLCDVALQQSAAYATSKTTPARPREGFAPQDANVAPPRVLPVTDARAPQGPPELRHDQEHPRRFANENSDETHLQQLRSMLLLAAGTVTYGFKEAFPDERTPDWYWDLIDMGEDICRNGTPHGALSQALDEAALGRLPNQPDYFLETEHWRNGLHKAWSIVCRGHEGQPDLPIPPGLEVHEFAALVEQALRHQWLRLQFPIPDPGPPSSSCSTQGEQETSRSRSPCRVQTCRGRLPDATPPNGPQRPDHGPPLRQVTEAQHGPGVPAPLHDPGLQHELSPRESEALNGPEKEGHPSLREPQVLQRRHTETDVSSLVADRWLLKPRSSLPKKPKAMPRKTTETIILRAPWKRGGNPPHRGPSPPRPRPPKTAPPTTSRHGTCTINLENQGPKVAEDTDDDPVEEVVVESNNTECEGAIEVWQALLEFEPREALPGVRMPVLPQSVMDNIVETLIDKPASEYEHMLTASATFVSRLAEDIGVAMERAKALRKTLRDRASSSKGPDHDESLLMQTSLHESLRSTLPTILTRLQDEFRQLSPGAAVARAQKLRARLEDHEGRLAVDRDTLNAALLTFAEGAPEQATGDRYICEWGWISRWWAILEGSAEYSPNSPDLNFLENVFPEDPTQAMDVMLAAQIAHEQEEDLYHKGLEEAVHNHINQSLPEDETGTRGETKPAETGSTESGASAESSRGTTDNSHMPPPHQLSDYQWKPGSKRLCLGICLTNGTRSKAWDYELDTGTQVDLHIRAQRRELPGHWEYRGKPVPYEQLPRELQAQFTREAADKARGSQEAPPLPAQTFSMNMDRPATRELYDRWVRGVLSDQAVREVGGESFLQFFQICAGLSEDTLCELEADRPPHSGDPATASTAPANPVDTVLDDGGDTPAPEALPVPLPTPSTTSTSTTSALGTPSSFPDAYFDGAEYWRRYGHMSSEVSAVNLPPGLQYGPRQAVGRAVAELTEVGFGRNRPVMDMGCAYHSFSKGELRVQLSLRDFPEVMKLIASSMSSMTCRHPGIEGGLGLVAFRILGLEIPDSRFARAMPTPKGGYSAEDSAAGTPEIVLSFLMFAQFFPLALFRKASETYSFETEEAGKRQLASLLDIRVGQLKFANAKQLKAHFRHSGPELALPRQVILVVHADLRTLTASADILLYLGAKPKKSHWLEPTSLSAALLLTASPLHNNMGFLEQLDLRATNLRQEPLLVQANCPSCGNNQAFSGTPPAGASWLCNKCRGDPEHCRLVRRAVAAFRSGAERAKTTLESMLLSAIKRGHAEAAVLCAGILATILSFSAPESLTTALRAVETHWLNAGRDFGRIRKQLRDARSSFCLNPTDEAVSQQLSRLLRLPPLRLPRPAVETVRLNVIARHYEGPSEKDRLAFHADNFVVGEWVFGCILRQDSEDDALTLCFRERDGPREFCMKEEAGHLYRQTAEARHHWSHGIPAGGRGPVRQSLTWRWLRPSFLLWSTLEQRCDRWRQGRWLREFVAACEAAGIEHEVVQQFLQRWLPVCAPAAWEVPPPDQRKGTKLPRTLQQRLESRVRRDLMAPGFGGRDASRIPASAMQGADADPKGPQNAVAEAVLYPDSQMTTSQLELALAEQQREMMALACQIENQELRAQIGELRKNHSTTSAKSHKDQALVMRQHRQANKVMLKRDLHARKTEEENAMLRAKLHEMSSARPVSARPGSDRSPMIRTMDPEGELSASGESGDESARHAMLVARSGNSERTIPDFAMQPARPQSAPAPTGVNLLMSLKLPGQVYDEGNFFPKEESSDDESHELPPWDAELTKRPKKATAVMDMKVLMPPNVDLSTLADMPRPEIFCNRKELRAMGVQLEAFDIQHVNQVFSPGDCFVSSRRDCECDELFAEVNQVGALVAALASPEPDSAPGPELTERLLTWRNFPVESALTIIAVPFDEEAQVFRYQYKQHFACITVLIPSRSLEAADAEQDEDKNELQVVVGLFTGDVASWATEALQVLQGAMSQLVQREMYLLIATCLTTPSLQEADRKLYRLLSLRTCQGGWPLLPGEVPMGEKVELHDSEVAEPLFRTWARPLQSTNFSFADYLRSFMKRIGAEIRVFDSMDGRPLVFYQVAVRTSHWELVASRFEEAWGYQRLAYSRIVGTKRHAPSISDHRGARFVEADDGPIIHVELPFQVRNTFLHFEEPQDCTPKRRLSH</sequence>
<feature type="region of interest" description="Disordered" evidence="2">
    <location>
        <begin position="1667"/>
        <end position="1726"/>
    </location>
</feature>
<proteinExistence type="predicted"/>
<feature type="region of interest" description="Disordered" evidence="2">
    <location>
        <begin position="1473"/>
        <end position="1525"/>
    </location>
</feature>
<dbReference type="EMBL" id="LSRX01000517">
    <property type="protein sequence ID" value="OLP95076.1"/>
    <property type="molecule type" value="Genomic_DNA"/>
</dbReference>
<dbReference type="CDD" id="cd01650">
    <property type="entry name" value="RT_nLTR_like"/>
    <property type="match status" value="1"/>
</dbReference>
<dbReference type="GO" id="GO:0006508">
    <property type="term" value="P:proteolysis"/>
    <property type="evidence" value="ECO:0007669"/>
    <property type="project" value="UniProtKB-KW"/>
</dbReference>
<feature type="compositionally biased region" description="Low complexity" evidence="2">
    <location>
        <begin position="1491"/>
        <end position="1509"/>
    </location>
</feature>
<dbReference type="Gene3D" id="3.30.70.270">
    <property type="match status" value="1"/>
</dbReference>
<organism evidence="4 5">
    <name type="scientific">Symbiodinium microadriaticum</name>
    <name type="common">Dinoflagellate</name>
    <name type="synonym">Zooxanthella microadriatica</name>
    <dbReference type="NCBI Taxonomy" id="2951"/>
    <lineage>
        <taxon>Eukaryota</taxon>
        <taxon>Sar</taxon>
        <taxon>Alveolata</taxon>
        <taxon>Dinophyceae</taxon>
        <taxon>Suessiales</taxon>
        <taxon>Symbiodiniaceae</taxon>
        <taxon>Symbiodinium</taxon>
    </lineage>
</organism>
<feature type="region of interest" description="Disordered" evidence="2">
    <location>
        <begin position="1014"/>
        <end position="1129"/>
    </location>
</feature>
<evidence type="ECO:0000313" key="5">
    <source>
        <dbReference type="Proteomes" id="UP000186817"/>
    </source>
</evidence>
<feature type="region of interest" description="Disordered" evidence="2">
    <location>
        <begin position="2484"/>
        <end position="2521"/>
    </location>
</feature>
<feature type="region of interest" description="Disordered" evidence="2">
    <location>
        <begin position="1160"/>
        <end position="1214"/>
    </location>
</feature>
<dbReference type="SUPFAM" id="SSF56672">
    <property type="entry name" value="DNA/RNA polymerases"/>
    <property type="match status" value="1"/>
</dbReference>
<dbReference type="Pfam" id="PF00078">
    <property type="entry name" value="RVT_1"/>
    <property type="match status" value="1"/>
</dbReference>
<feature type="region of interest" description="Disordered" evidence="2">
    <location>
        <begin position="859"/>
        <end position="878"/>
    </location>
</feature>
<comment type="caution">
    <text evidence="4">The sequence shown here is derived from an EMBL/GenBank/DDBJ whole genome shotgun (WGS) entry which is preliminary data.</text>
</comment>
<keyword evidence="4" id="KW-0645">Protease</keyword>
<dbReference type="PROSITE" id="PS50878">
    <property type="entry name" value="RT_POL"/>
    <property type="match status" value="1"/>
</dbReference>
<feature type="compositionally biased region" description="Low complexity" evidence="2">
    <location>
        <begin position="1711"/>
        <end position="1726"/>
    </location>
</feature>
<dbReference type="Proteomes" id="UP000186817">
    <property type="component" value="Unassembled WGS sequence"/>
</dbReference>
<dbReference type="OrthoDB" id="424373at2759"/>
<dbReference type="InterPro" id="IPR043502">
    <property type="entry name" value="DNA/RNA_pol_sf"/>
</dbReference>
<reference evidence="4 5" key="1">
    <citation type="submission" date="2016-02" db="EMBL/GenBank/DDBJ databases">
        <title>Genome analysis of coral dinoflagellate symbionts highlights evolutionary adaptations to a symbiotic lifestyle.</title>
        <authorList>
            <person name="Aranda M."/>
            <person name="Li Y."/>
            <person name="Liew Y.J."/>
            <person name="Baumgarten S."/>
            <person name="Simakov O."/>
            <person name="Wilson M."/>
            <person name="Piel J."/>
            <person name="Ashoor H."/>
            <person name="Bougouffa S."/>
            <person name="Bajic V.B."/>
            <person name="Ryu T."/>
            <person name="Ravasi T."/>
            <person name="Bayer T."/>
            <person name="Micklem G."/>
            <person name="Kim H."/>
            <person name="Bhak J."/>
            <person name="Lajeunesse T.C."/>
            <person name="Voolstra C.R."/>
        </authorList>
    </citation>
    <scope>NUCLEOTIDE SEQUENCE [LARGE SCALE GENOMIC DNA]</scope>
    <source>
        <strain evidence="4 5">CCMP2467</strain>
    </source>
</reference>
<feature type="compositionally biased region" description="Polar residues" evidence="2">
    <location>
        <begin position="1194"/>
        <end position="1203"/>
    </location>
</feature>
<keyword evidence="1" id="KW-0175">Coiled coil</keyword>
<feature type="compositionally biased region" description="Polar residues" evidence="2">
    <location>
        <begin position="1024"/>
        <end position="1033"/>
    </location>
</feature>
<evidence type="ECO:0000256" key="1">
    <source>
        <dbReference type="SAM" id="Coils"/>
    </source>
</evidence>
<dbReference type="InterPro" id="IPR000477">
    <property type="entry name" value="RT_dom"/>
</dbReference>
<dbReference type="PANTHER" id="PTHR19446">
    <property type="entry name" value="REVERSE TRANSCRIPTASES"/>
    <property type="match status" value="1"/>
</dbReference>
<evidence type="ECO:0000259" key="3">
    <source>
        <dbReference type="PROSITE" id="PS50878"/>
    </source>
</evidence>
<dbReference type="GO" id="GO:0008233">
    <property type="term" value="F:peptidase activity"/>
    <property type="evidence" value="ECO:0007669"/>
    <property type="project" value="UniProtKB-KW"/>
</dbReference>
<feature type="compositionally biased region" description="Pro residues" evidence="2">
    <location>
        <begin position="1173"/>
        <end position="1187"/>
    </location>
</feature>
<keyword evidence="5" id="KW-1185">Reference proteome</keyword>
<evidence type="ECO:0000256" key="2">
    <source>
        <dbReference type="SAM" id="MobiDB-lite"/>
    </source>
</evidence>
<feature type="coiled-coil region" evidence="1">
    <location>
        <begin position="2406"/>
        <end position="2435"/>
    </location>
</feature>
<dbReference type="InterPro" id="IPR043128">
    <property type="entry name" value="Rev_trsase/Diguanyl_cyclase"/>
</dbReference>
<feature type="compositionally biased region" description="Basic and acidic residues" evidence="2">
    <location>
        <begin position="1094"/>
        <end position="1113"/>
    </location>
</feature>
<protein>
    <submittedName>
        <fullName evidence="4">Lon protease 2</fullName>
    </submittedName>
</protein>